<organism evidence="1 2">
    <name type="scientific">Pararge aegeria aegeria</name>
    <dbReference type="NCBI Taxonomy" id="348720"/>
    <lineage>
        <taxon>Eukaryota</taxon>
        <taxon>Metazoa</taxon>
        <taxon>Ecdysozoa</taxon>
        <taxon>Arthropoda</taxon>
        <taxon>Hexapoda</taxon>
        <taxon>Insecta</taxon>
        <taxon>Pterygota</taxon>
        <taxon>Neoptera</taxon>
        <taxon>Endopterygota</taxon>
        <taxon>Lepidoptera</taxon>
        <taxon>Glossata</taxon>
        <taxon>Ditrysia</taxon>
        <taxon>Papilionoidea</taxon>
        <taxon>Nymphalidae</taxon>
        <taxon>Satyrinae</taxon>
        <taxon>Satyrini</taxon>
        <taxon>Parargina</taxon>
        <taxon>Pararge</taxon>
    </lineage>
</organism>
<dbReference type="EMBL" id="CAKXAJ010025452">
    <property type="protein sequence ID" value="CAH2239715.1"/>
    <property type="molecule type" value="Genomic_DNA"/>
</dbReference>
<evidence type="ECO:0000313" key="2">
    <source>
        <dbReference type="Proteomes" id="UP000838756"/>
    </source>
</evidence>
<accession>A0A8S4RRW7</accession>
<evidence type="ECO:0000313" key="1">
    <source>
        <dbReference type="EMBL" id="CAH2239715.1"/>
    </source>
</evidence>
<sequence>MSRLDLKICNMHIMKKVLTSRRLNIALRKRLLHCYVWPILLYGCESWTIKEDLRKLLEAFEMWAYRRMLKISWTQKVTNEEVLRRVVCQRELWKTVKKKKVAYLGHMLRHDRYRLLLLIMMGKIAGKRRIGRKWKSWLRNIREWTGMASAAQLFSLAREKENYRKLTANLH</sequence>
<protein>
    <submittedName>
        <fullName evidence="1">Jg6784 protein</fullName>
    </submittedName>
</protein>
<gene>
    <name evidence="1" type="primary">jg6784</name>
    <name evidence="1" type="ORF">PAEG_LOCUS16374</name>
</gene>
<dbReference type="AlphaFoldDB" id="A0A8S4RRW7"/>
<dbReference type="Proteomes" id="UP000838756">
    <property type="component" value="Unassembled WGS sequence"/>
</dbReference>
<dbReference type="PANTHER" id="PTHR47027">
    <property type="entry name" value="REVERSE TRANSCRIPTASE DOMAIN-CONTAINING PROTEIN"/>
    <property type="match status" value="1"/>
</dbReference>
<comment type="caution">
    <text evidence="1">The sequence shown here is derived from an EMBL/GenBank/DDBJ whole genome shotgun (WGS) entry which is preliminary data.</text>
</comment>
<dbReference type="PANTHER" id="PTHR47027:SF20">
    <property type="entry name" value="REVERSE TRANSCRIPTASE-LIKE PROTEIN WITH RNA-DIRECTED DNA POLYMERASE DOMAIN"/>
    <property type="match status" value="1"/>
</dbReference>
<reference evidence="1" key="1">
    <citation type="submission" date="2022-03" db="EMBL/GenBank/DDBJ databases">
        <authorList>
            <person name="Lindestad O."/>
        </authorList>
    </citation>
    <scope>NUCLEOTIDE SEQUENCE</scope>
</reference>
<name>A0A8S4RRW7_9NEOP</name>
<keyword evidence="2" id="KW-1185">Reference proteome</keyword>
<dbReference type="OrthoDB" id="425681at2759"/>
<proteinExistence type="predicted"/>